<dbReference type="NCBIfam" id="TIGR01845">
    <property type="entry name" value="outer_NodT"/>
    <property type="match status" value="1"/>
</dbReference>
<dbReference type="PANTHER" id="PTHR30203">
    <property type="entry name" value="OUTER MEMBRANE CATION EFFLUX PROTEIN"/>
    <property type="match status" value="1"/>
</dbReference>
<feature type="chain" id="PRO_5001442835" evidence="9">
    <location>
        <begin position="36"/>
        <end position="480"/>
    </location>
</feature>
<dbReference type="GO" id="GO:0005886">
    <property type="term" value="C:plasma membrane"/>
    <property type="evidence" value="ECO:0007669"/>
    <property type="project" value="UniProtKB-SubCell"/>
</dbReference>
<evidence type="ECO:0000256" key="6">
    <source>
        <dbReference type="ARBA" id="ARBA00023136"/>
    </source>
</evidence>
<keyword evidence="8 9" id="KW-0449">Lipoprotein</keyword>
<organism evidence="10 11">
    <name type="scientific">Caulobacter vibrioides OR37</name>
    <dbReference type="NCBI Taxonomy" id="1292034"/>
    <lineage>
        <taxon>Bacteria</taxon>
        <taxon>Pseudomonadati</taxon>
        <taxon>Pseudomonadota</taxon>
        <taxon>Alphaproteobacteria</taxon>
        <taxon>Caulobacterales</taxon>
        <taxon>Caulobacteraceae</taxon>
        <taxon>Caulobacter</taxon>
    </lineage>
</organism>
<proteinExistence type="inferred from homology"/>
<evidence type="ECO:0000256" key="4">
    <source>
        <dbReference type="ARBA" id="ARBA00022692"/>
    </source>
</evidence>
<dbReference type="PATRIC" id="fig|1292034.3.peg.407"/>
<name>R0ESE2_CAUVI</name>
<evidence type="ECO:0000256" key="3">
    <source>
        <dbReference type="ARBA" id="ARBA00022452"/>
    </source>
</evidence>
<dbReference type="AlphaFoldDB" id="R0ESE2"/>
<feature type="signal peptide" evidence="9">
    <location>
        <begin position="1"/>
        <end position="35"/>
    </location>
</feature>
<gene>
    <name evidence="10" type="ORF">OR37_00410</name>
</gene>
<dbReference type="Proteomes" id="UP000013063">
    <property type="component" value="Unassembled WGS sequence"/>
</dbReference>
<dbReference type="Gene3D" id="2.20.200.10">
    <property type="entry name" value="Outer membrane efflux proteins (OEP)"/>
    <property type="match status" value="1"/>
</dbReference>
<comment type="subcellular location">
    <subcellularLocation>
        <location evidence="9">Cell membrane</location>
        <topology evidence="9">Lipid-anchor</topology>
    </subcellularLocation>
    <subcellularLocation>
        <location evidence="1">Membrane</location>
    </subcellularLocation>
</comment>
<comment type="similarity">
    <text evidence="2 9">Belongs to the outer membrane factor (OMF) (TC 1.B.17) family.</text>
</comment>
<evidence type="ECO:0000256" key="2">
    <source>
        <dbReference type="ARBA" id="ARBA00007613"/>
    </source>
</evidence>
<dbReference type="RefSeq" id="WP_004615480.1">
    <property type="nucleotide sequence ID" value="NZ_APMP01000001.1"/>
</dbReference>
<dbReference type="STRING" id="1292034.OR37_00410"/>
<protein>
    <submittedName>
        <fullName evidence="10">Efflux transporter, outer membrane factor lipoprotein, NodT family</fullName>
    </submittedName>
</protein>
<evidence type="ECO:0000256" key="9">
    <source>
        <dbReference type="RuleBase" id="RU362097"/>
    </source>
</evidence>
<sequence length="480" mass="50249" precursor="true">MTTFPAAASRRNGPYLAAASALILAACASLPPAQAARVAKAASAYETAQTLIAAPVADWPADAWWKGYGDAQLNALEDEALKGSPTLAAAEARLRRAQSLVSQAKAADLPRIGASADANEAKQSYNLGIPAQFVPQGYNSYGRLALDASWELDFFGKNRAAIAAATSEVKAAEADAAQARLTLSTAVASTYAELSRLYAQRDVAEQAVRLRQETSDLVAKRVANGLDTKAESEQAAAGPPASKAELSALDEQIALTRNALAALVGAGPDRGLAIVRPAAATLKPFGLPENLPANLIGRRPDVVAAKWRAEAATSRTRQAKAAFYPDINLTGFIGYQSLYLDKLFASGSDIGQVGPALRLPIFEGGRLRAGLRGAEADRDAAVASYDGALTQALREVADVAASQKALTSRLADARAALTANENAYRIARLRYEGQLSTYQSVLLAEQSVLAQRRVVADLESRAFALDIALVRALGGGFTGA</sequence>
<reference evidence="10 11" key="1">
    <citation type="journal article" date="2013" name="Genome Announc.">
        <title>Draft Genome Sequence for Caulobacter sp. Strain OR37, a Bacterium Tolerant to Heavy Metals.</title>
        <authorList>
            <person name="Utturkar S.M."/>
            <person name="Bollmann A."/>
            <person name="Brzoska R.M."/>
            <person name="Klingeman D.M."/>
            <person name="Epstein S.E."/>
            <person name="Palumbo A.V."/>
            <person name="Brown S.D."/>
        </authorList>
    </citation>
    <scope>NUCLEOTIDE SEQUENCE [LARGE SCALE GENOMIC DNA]</scope>
    <source>
        <strain evidence="10 11">OR37</strain>
    </source>
</reference>
<keyword evidence="6 9" id="KW-0472">Membrane</keyword>
<evidence type="ECO:0000313" key="10">
    <source>
        <dbReference type="EMBL" id="ENZ83902.1"/>
    </source>
</evidence>
<dbReference type="PANTHER" id="PTHR30203:SF20">
    <property type="entry name" value="MULTIDRUG RESISTANCE OUTER MEMBRANE PROTEIN MDTP-RELATED"/>
    <property type="match status" value="1"/>
</dbReference>
<evidence type="ECO:0000256" key="1">
    <source>
        <dbReference type="ARBA" id="ARBA00004370"/>
    </source>
</evidence>
<keyword evidence="7 9" id="KW-0564">Palmitate</keyword>
<keyword evidence="4 9" id="KW-0812">Transmembrane</keyword>
<dbReference type="InterPro" id="IPR003423">
    <property type="entry name" value="OMP_efflux"/>
</dbReference>
<keyword evidence="3 9" id="KW-1134">Transmembrane beta strand</keyword>
<dbReference type="EMBL" id="APMP01000001">
    <property type="protein sequence ID" value="ENZ83902.1"/>
    <property type="molecule type" value="Genomic_DNA"/>
</dbReference>
<accession>R0ESE2</accession>
<evidence type="ECO:0000256" key="8">
    <source>
        <dbReference type="ARBA" id="ARBA00023288"/>
    </source>
</evidence>
<dbReference type="InterPro" id="IPR010131">
    <property type="entry name" value="MdtP/NodT-like"/>
</dbReference>
<dbReference type="Pfam" id="PF02321">
    <property type="entry name" value="OEP"/>
    <property type="match status" value="2"/>
</dbReference>
<keyword evidence="11" id="KW-1185">Reference proteome</keyword>
<evidence type="ECO:0000256" key="7">
    <source>
        <dbReference type="ARBA" id="ARBA00023139"/>
    </source>
</evidence>
<evidence type="ECO:0000256" key="5">
    <source>
        <dbReference type="ARBA" id="ARBA00022729"/>
    </source>
</evidence>
<dbReference type="SUPFAM" id="SSF56954">
    <property type="entry name" value="Outer membrane efflux proteins (OEP)"/>
    <property type="match status" value="1"/>
</dbReference>
<dbReference type="Gene3D" id="1.20.1600.10">
    <property type="entry name" value="Outer membrane efflux proteins (OEP)"/>
    <property type="match status" value="1"/>
</dbReference>
<dbReference type="GO" id="GO:0015562">
    <property type="term" value="F:efflux transmembrane transporter activity"/>
    <property type="evidence" value="ECO:0007669"/>
    <property type="project" value="InterPro"/>
</dbReference>
<keyword evidence="5 9" id="KW-0732">Signal</keyword>
<evidence type="ECO:0000313" key="11">
    <source>
        <dbReference type="Proteomes" id="UP000013063"/>
    </source>
</evidence>
<comment type="caution">
    <text evidence="10">The sequence shown here is derived from an EMBL/GenBank/DDBJ whole genome shotgun (WGS) entry which is preliminary data.</text>
</comment>
<dbReference type="eggNOG" id="COG1538">
    <property type="taxonomic scope" value="Bacteria"/>
</dbReference>